<dbReference type="InterPro" id="IPR058163">
    <property type="entry name" value="LysR-type_TF_proteobact-type"/>
</dbReference>
<evidence type="ECO:0000313" key="6">
    <source>
        <dbReference type="EMBL" id="ROP83137.1"/>
    </source>
</evidence>
<dbReference type="Pfam" id="PF00126">
    <property type="entry name" value="HTH_1"/>
    <property type="match status" value="1"/>
</dbReference>
<dbReference type="SUPFAM" id="SSF46785">
    <property type="entry name" value="Winged helix' DNA-binding domain"/>
    <property type="match status" value="1"/>
</dbReference>
<keyword evidence="4" id="KW-0804">Transcription</keyword>
<dbReference type="Proteomes" id="UP000278222">
    <property type="component" value="Unassembled WGS sequence"/>
</dbReference>
<comment type="caution">
    <text evidence="6">The sequence shown here is derived from an EMBL/GenBank/DDBJ whole genome shotgun (WGS) entry which is preliminary data.</text>
</comment>
<evidence type="ECO:0000256" key="3">
    <source>
        <dbReference type="ARBA" id="ARBA00023125"/>
    </source>
</evidence>
<dbReference type="PRINTS" id="PR00039">
    <property type="entry name" value="HTHLYSR"/>
</dbReference>
<dbReference type="FunFam" id="1.10.10.10:FF:000001">
    <property type="entry name" value="LysR family transcriptional regulator"/>
    <property type="match status" value="1"/>
</dbReference>
<dbReference type="CDD" id="cd08432">
    <property type="entry name" value="PBP2_GcdR_TrpI_HvrB_AmpR_like"/>
    <property type="match status" value="1"/>
</dbReference>
<dbReference type="EMBL" id="RJKX01000017">
    <property type="protein sequence ID" value="ROP83137.1"/>
    <property type="molecule type" value="Genomic_DNA"/>
</dbReference>
<evidence type="ECO:0000256" key="2">
    <source>
        <dbReference type="ARBA" id="ARBA00023015"/>
    </source>
</evidence>
<evidence type="ECO:0000259" key="5">
    <source>
        <dbReference type="PROSITE" id="PS50931"/>
    </source>
</evidence>
<dbReference type="RefSeq" id="WP_123694133.1">
    <property type="nucleotide sequence ID" value="NZ_AP019700.1"/>
</dbReference>
<dbReference type="InterPro" id="IPR005119">
    <property type="entry name" value="LysR_subst-bd"/>
</dbReference>
<dbReference type="InterPro" id="IPR000847">
    <property type="entry name" value="LysR_HTH_N"/>
</dbReference>
<evidence type="ECO:0000313" key="7">
    <source>
        <dbReference type="Proteomes" id="UP000278222"/>
    </source>
</evidence>
<name>A0A3N1KV64_9PROT</name>
<reference evidence="6 7" key="1">
    <citation type="submission" date="2018-11" db="EMBL/GenBank/DDBJ databases">
        <title>Genomic Encyclopedia of Type Strains, Phase IV (KMG-IV): sequencing the most valuable type-strain genomes for metagenomic binning, comparative biology and taxonomic classification.</title>
        <authorList>
            <person name="Goeker M."/>
        </authorList>
    </citation>
    <scope>NUCLEOTIDE SEQUENCE [LARGE SCALE GENOMIC DNA]</scope>
    <source>
        <strain evidence="6 7">DSM 5900</strain>
    </source>
</reference>
<dbReference type="PANTHER" id="PTHR30537">
    <property type="entry name" value="HTH-TYPE TRANSCRIPTIONAL REGULATOR"/>
    <property type="match status" value="1"/>
</dbReference>
<sequence>MTRRLPSLNALRCFEVVADQRSIRRAALALHVSESAVSRQVRILEEQLGAALFTRTPAGLEITDAGRRLAASVREAFDHIAQAVSPFQGEREAVTVKVLPTFALRWLLPRLHGFQAQHPLIRVNVQTRLEDMAANDGDADLGIRYGAGNWPPDAVTELYAEWIQPVAAPAYLAAGHDPAELGRMTLLHPLPDRKDWLTWADKAGQPLDMRAGLDFDALDMALSAAEAGLGVAMTDVVLAQAAIAAGRLVPIGRAVPTGMSYCLVGLPEARRRRQVALFEEWLLAEIQAARTVVRSHAHPEF</sequence>
<dbReference type="InterPro" id="IPR036388">
    <property type="entry name" value="WH-like_DNA-bd_sf"/>
</dbReference>
<proteinExistence type="inferred from homology"/>
<dbReference type="Pfam" id="PF03466">
    <property type="entry name" value="LysR_substrate"/>
    <property type="match status" value="1"/>
</dbReference>
<comment type="similarity">
    <text evidence="1">Belongs to the LysR transcriptional regulatory family.</text>
</comment>
<dbReference type="SUPFAM" id="SSF53850">
    <property type="entry name" value="Periplasmic binding protein-like II"/>
    <property type="match status" value="1"/>
</dbReference>
<dbReference type="GO" id="GO:0006351">
    <property type="term" value="P:DNA-templated transcription"/>
    <property type="evidence" value="ECO:0007669"/>
    <property type="project" value="TreeGrafter"/>
</dbReference>
<dbReference type="GO" id="GO:0003700">
    <property type="term" value="F:DNA-binding transcription factor activity"/>
    <property type="evidence" value="ECO:0007669"/>
    <property type="project" value="InterPro"/>
</dbReference>
<evidence type="ECO:0000256" key="1">
    <source>
        <dbReference type="ARBA" id="ARBA00009437"/>
    </source>
</evidence>
<accession>A0A3N1KV64</accession>
<evidence type="ECO:0000256" key="4">
    <source>
        <dbReference type="ARBA" id="ARBA00023163"/>
    </source>
</evidence>
<dbReference type="GO" id="GO:0043565">
    <property type="term" value="F:sequence-specific DNA binding"/>
    <property type="evidence" value="ECO:0007669"/>
    <property type="project" value="TreeGrafter"/>
</dbReference>
<keyword evidence="7" id="KW-1185">Reference proteome</keyword>
<gene>
    <name evidence="6" type="ORF">EDC65_4668</name>
</gene>
<dbReference type="AlphaFoldDB" id="A0A3N1KV64"/>
<keyword evidence="3" id="KW-0238">DNA-binding</keyword>
<dbReference type="Gene3D" id="1.10.10.10">
    <property type="entry name" value="Winged helix-like DNA-binding domain superfamily/Winged helix DNA-binding domain"/>
    <property type="match status" value="1"/>
</dbReference>
<dbReference type="PROSITE" id="PS50931">
    <property type="entry name" value="HTH_LYSR"/>
    <property type="match status" value="1"/>
</dbReference>
<protein>
    <submittedName>
        <fullName evidence="6">LysR family glycine cleavage system transcriptional activator</fullName>
    </submittedName>
</protein>
<dbReference type="InterPro" id="IPR036390">
    <property type="entry name" value="WH_DNA-bd_sf"/>
</dbReference>
<dbReference type="Gene3D" id="3.40.190.10">
    <property type="entry name" value="Periplasmic binding protein-like II"/>
    <property type="match status" value="2"/>
</dbReference>
<keyword evidence="2" id="KW-0805">Transcription regulation</keyword>
<dbReference type="OrthoDB" id="9794694at2"/>
<dbReference type="PANTHER" id="PTHR30537:SF74">
    <property type="entry name" value="HTH-TYPE TRANSCRIPTIONAL REGULATOR TRPI"/>
    <property type="match status" value="1"/>
</dbReference>
<organism evidence="6 7">
    <name type="scientific">Stella humosa</name>
    <dbReference type="NCBI Taxonomy" id="94"/>
    <lineage>
        <taxon>Bacteria</taxon>
        <taxon>Pseudomonadati</taxon>
        <taxon>Pseudomonadota</taxon>
        <taxon>Alphaproteobacteria</taxon>
        <taxon>Rhodospirillales</taxon>
        <taxon>Stellaceae</taxon>
        <taxon>Stella</taxon>
    </lineage>
</organism>
<feature type="domain" description="HTH lysR-type" evidence="5">
    <location>
        <begin position="6"/>
        <end position="63"/>
    </location>
</feature>